<protein>
    <submittedName>
        <fullName evidence="1">Peptidase</fullName>
    </submittedName>
</protein>
<keyword evidence="2" id="KW-1185">Reference proteome</keyword>
<evidence type="ECO:0000313" key="1">
    <source>
        <dbReference type="EMBL" id="TGY91879.1"/>
    </source>
</evidence>
<organism evidence="1 2">
    <name type="scientific">Marinicauda pacifica</name>
    <dbReference type="NCBI Taxonomy" id="1133559"/>
    <lineage>
        <taxon>Bacteria</taxon>
        <taxon>Pseudomonadati</taxon>
        <taxon>Pseudomonadota</taxon>
        <taxon>Alphaproteobacteria</taxon>
        <taxon>Maricaulales</taxon>
        <taxon>Maricaulaceae</taxon>
        <taxon>Marinicauda</taxon>
    </lineage>
</organism>
<gene>
    <name evidence="1" type="ORF">E5162_13485</name>
</gene>
<sequence length="266" mass="29719">MADATPSANAAVSGNLPLYNNPVPLNKDRHKGKGLKFSDRQFDFLKDTHFVPVTFGEFGSVASRFPILFLGENKTAVAAMGLRKGQNLFVDPQTGRFEQFTYLPAFVRRYPFVSASHGQEKDRFTVCVDEGSDLYSDKPDVHFFDDKGELTDFTQRAIDYVRRFEADVRQTQEFTARCEELGLLTQQESKFQPRNEKGEPVGEPQVVATYFGIDGGKLMELDTETFAGLRNNGYLGGMYAAMLSQLNWDPLIQRAAAQDTAQAAQA</sequence>
<dbReference type="InterPro" id="IPR010836">
    <property type="entry name" value="SapC"/>
</dbReference>
<dbReference type="EMBL" id="SRXV01000004">
    <property type="protein sequence ID" value="TGY91879.1"/>
    <property type="molecule type" value="Genomic_DNA"/>
</dbReference>
<dbReference type="OrthoDB" id="9806524at2"/>
<comment type="caution">
    <text evidence="1">The sequence shown here is derived from an EMBL/GenBank/DDBJ whole genome shotgun (WGS) entry which is preliminary data.</text>
</comment>
<dbReference type="Proteomes" id="UP000305451">
    <property type="component" value="Unassembled WGS sequence"/>
</dbReference>
<proteinExistence type="predicted"/>
<accession>A0A4V3RYV3</accession>
<reference evidence="1 2" key="1">
    <citation type="journal article" date="2013" name="Int. J. Syst. Evol. Microbiol.">
        <title>Marinicauda pacifica gen. nov., sp. nov., a prosthecate alphaproteobacterium of the family Hyphomonadaceae isolated from deep seawater.</title>
        <authorList>
            <person name="Zhang X.Y."/>
            <person name="Li G.W."/>
            <person name="Wang C.S."/>
            <person name="Zhang Y.J."/>
            <person name="Xu X.W."/>
            <person name="Li H."/>
            <person name="Liu A."/>
            <person name="Liu C."/>
            <person name="Xie B.B."/>
            <person name="Qin Q.L."/>
            <person name="Xu Z."/>
            <person name="Chen X.L."/>
            <person name="Zhou B.C."/>
            <person name="Zhang Y.Z."/>
        </authorList>
    </citation>
    <scope>NUCLEOTIDE SEQUENCE [LARGE SCALE GENOMIC DNA]</scope>
    <source>
        <strain evidence="1 2">P-1 km-3</strain>
    </source>
</reference>
<evidence type="ECO:0000313" key="2">
    <source>
        <dbReference type="Proteomes" id="UP000305451"/>
    </source>
</evidence>
<dbReference type="RefSeq" id="WP_135945801.1">
    <property type="nucleotide sequence ID" value="NZ_BMEI01000004.1"/>
</dbReference>
<dbReference type="Pfam" id="PF07277">
    <property type="entry name" value="SapC"/>
    <property type="match status" value="1"/>
</dbReference>
<dbReference type="AlphaFoldDB" id="A0A4V3RYV3"/>
<name>A0A4V3RYV3_9PROT</name>